<evidence type="ECO:0000256" key="4">
    <source>
        <dbReference type="ARBA" id="ARBA00022840"/>
    </source>
</evidence>
<feature type="domain" description="Glutamyl/glutaminyl-tRNA synthetase class Ib anti-codon binding" evidence="10">
    <location>
        <begin position="344"/>
        <end position="443"/>
    </location>
</feature>
<dbReference type="CDD" id="cd00807">
    <property type="entry name" value="GlnRS_core"/>
    <property type="match status" value="1"/>
</dbReference>
<dbReference type="EMBL" id="DVOH01000059">
    <property type="protein sequence ID" value="HIV00924.1"/>
    <property type="molecule type" value="Genomic_DNA"/>
</dbReference>
<dbReference type="Pfam" id="PF20974">
    <property type="entry name" value="tRNA-synt_1c_C2"/>
    <property type="match status" value="1"/>
</dbReference>
<dbReference type="InterPro" id="IPR020056">
    <property type="entry name" value="Rbsml_bL25/Gln-tRNA_synth_N"/>
</dbReference>
<evidence type="ECO:0000256" key="8">
    <source>
        <dbReference type="RuleBase" id="RU363037"/>
    </source>
</evidence>
<proteinExistence type="inferred from homology"/>
<comment type="similarity">
    <text evidence="8">Belongs to the class-I aminoacyl-tRNA synthetase family.</text>
</comment>
<dbReference type="FunFam" id="3.40.50.620:FF:000037">
    <property type="entry name" value="Glutamine--tRNA ligase cytoplasmic"/>
    <property type="match status" value="1"/>
</dbReference>
<evidence type="ECO:0000256" key="7">
    <source>
        <dbReference type="NCBIfam" id="TIGR00440"/>
    </source>
</evidence>
<dbReference type="GO" id="GO:0006425">
    <property type="term" value="P:glutaminyl-tRNA aminoacylation"/>
    <property type="evidence" value="ECO:0007669"/>
    <property type="project" value="UniProtKB-UniRule"/>
</dbReference>
<reference evidence="12" key="1">
    <citation type="submission" date="2020-10" db="EMBL/GenBank/DDBJ databases">
        <authorList>
            <person name="Gilroy R."/>
        </authorList>
    </citation>
    <scope>NUCLEOTIDE SEQUENCE</scope>
    <source>
        <strain evidence="12">23406</strain>
    </source>
</reference>
<keyword evidence="4 8" id="KW-0067">ATP-binding</keyword>
<dbReference type="InterPro" id="IPR004514">
    <property type="entry name" value="Gln-tRNA-synth"/>
</dbReference>
<dbReference type="SUPFAM" id="SSF50715">
    <property type="entry name" value="Ribosomal protein L25-like"/>
    <property type="match status" value="1"/>
</dbReference>
<dbReference type="InterPro" id="IPR050132">
    <property type="entry name" value="Gln/Glu-tRNA_Ligase"/>
</dbReference>
<dbReference type="PANTHER" id="PTHR43097:SF5">
    <property type="entry name" value="GLUTAMATE--TRNA LIGASE"/>
    <property type="match status" value="1"/>
</dbReference>
<dbReference type="GO" id="GO:0005524">
    <property type="term" value="F:ATP binding"/>
    <property type="evidence" value="ECO:0007669"/>
    <property type="project" value="UniProtKB-KW"/>
</dbReference>
<dbReference type="InterPro" id="IPR020059">
    <property type="entry name" value="Glu/Gln-tRNA-synth_Ib_codon-bd"/>
</dbReference>
<dbReference type="PANTHER" id="PTHR43097">
    <property type="entry name" value="GLUTAMINE-TRNA LIGASE"/>
    <property type="match status" value="1"/>
</dbReference>
<dbReference type="Gene3D" id="2.40.240.10">
    <property type="entry name" value="Ribosomal Protein L25, Chain P"/>
    <property type="match status" value="2"/>
</dbReference>
<dbReference type="InterPro" id="IPR000924">
    <property type="entry name" value="Glu/Gln-tRNA-synth"/>
</dbReference>
<dbReference type="Pfam" id="PF00749">
    <property type="entry name" value="tRNA-synt_1c"/>
    <property type="match status" value="1"/>
</dbReference>
<evidence type="ECO:0000259" key="11">
    <source>
        <dbReference type="Pfam" id="PF20974"/>
    </source>
</evidence>
<evidence type="ECO:0000259" key="9">
    <source>
        <dbReference type="Pfam" id="PF00749"/>
    </source>
</evidence>
<evidence type="ECO:0000256" key="6">
    <source>
        <dbReference type="ARBA" id="ARBA00023146"/>
    </source>
</evidence>
<evidence type="ECO:0000256" key="3">
    <source>
        <dbReference type="ARBA" id="ARBA00022741"/>
    </source>
</evidence>
<keyword evidence="6 8" id="KW-0030">Aminoacyl-tRNA synthetase</keyword>
<evidence type="ECO:0000256" key="5">
    <source>
        <dbReference type="ARBA" id="ARBA00022917"/>
    </source>
</evidence>
<evidence type="ECO:0000313" key="13">
    <source>
        <dbReference type="Proteomes" id="UP000886891"/>
    </source>
</evidence>
<dbReference type="InterPro" id="IPR020058">
    <property type="entry name" value="Glu/Gln-tRNA-synth_Ib_cat-dom"/>
</dbReference>
<dbReference type="InterPro" id="IPR011035">
    <property type="entry name" value="Ribosomal_bL25/Gln-tRNA_synth"/>
</dbReference>
<dbReference type="Pfam" id="PF03950">
    <property type="entry name" value="tRNA-synt_1c_C"/>
    <property type="match status" value="1"/>
</dbReference>
<evidence type="ECO:0000313" key="12">
    <source>
        <dbReference type="EMBL" id="HIV00924.1"/>
    </source>
</evidence>
<dbReference type="EC" id="6.1.1.18" evidence="7"/>
<name>A0A9D1SY65_9FIRM</name>
<keyword evidence="2 8" id="KW-0436">Ligase</keyword>
<dbReference type="GO" id="GO:0005829">
    <property type="term" value="C:cytosol"/>
    <property type="evidence" value="ECO:0007669"/>
    <property type="project" value="TreeGrafter"/>
</dbReference>
<sequence length="555" mass="63062">MPCERRETMIPEPTNFIEDIIVDDLKSGKHTSVCTRFPPEPNGYLHIGHSKSIGINFGIKEKFGGKCNLRFDDTNPTKEDVEYVESIKEDIRWLGYEWDRELYASDYFDATYELAVKLIRKGLAYVCEYSPEEIRATRGTLKEPGQESPYRNRSVEENLTLFENMKNGMYPDGSKVLRAKIDMASPNMNMRDPVIYRILRATHHRTGDKWCIYPMYDFAHPIGDALEGITHSICTLEFEDHRPLYDWVTEHCDFDPRPRQIEFARLNIKNTIMSKRYLKKLVDTGFVEGWNDPRMPTISGMRERGYPAEAIKDFTSRVGVAKANSEVDSALLEHCVREYLNVHADRCMVVERPLKVYIDNVPEGETHEFEVQDNPNSETSGTHNVKLGHLIYIDQSDFALTPPPKYKRLVEGGTVRLKGAYIIRHTATELDADGNVAAIRCEYIPDSAQGGANAGMKVKGVVQWVNAADAVDCELYKYASLLVDATETVTDFNDRLNPASLTVVEGAKAEPFVAAGEIGKAYQFMRTGYYKKARVSADGTVRFYLIVSLKDSYNK</sequence>
<dbReference type="Proteomes" id="UP000886891">
    <property type="component" value="Unassembled WGS sequence"/>
</dbReference>
<dbReference type="InterPro" id="IPR049437">
    <property type="entry name" value="tRNA-synt_1c_C2"/>
</dbReference>
<dbReference type="PRINTS" id="PR00987">
    <property type="entry name" value="TRNASYNTHGLU"/>
</dbReference>
<organism evidence="12 13">
    <name type="scientific">Candidatus Stercoripulliclostridium merdipullorum</name>
    <dbReference type="NCBI Taxonomy" id="2840952"/>
    <lineage>
        <taxon>Bacteria</taxon>
        <taxon>Bacillati</taxon>
        <taxon>Bacillota</taxon>
        <taxon>Clostridia</taxon>
        <taxon>Eubacteriales</taxon>
        <taxon>Candidatus Stercoripulliclostridium</taxon>
    </lineage>
</organism>
<comment type="caution">
    <text evidence="12">The sequence shown here is derived from an EMBL/GenBank/DDBJ whole genome shotgun (WGS) entry which is preliminary data.</text>
</comment>
<evidence type="ECO:0000259" key="10">
    <source>
        <dbReference type="Pfam" id="PF03950"/>
    </source>
</evidence>
<feature type="domain" description="Glutamyl/glutaminyl-tRNA synthetase class Ib catalytic" evidence="9">
    <location>
        <begin position="33"/>
        <end position="341"/>
    </location>
</feature>
<reference evidence="12" key="2">
    <citation type="journal article" date="2021" name="PeerJ">
        <title>Extensive microbial diversity within the chicken gut microbiome revealed by metagenomics and culture.</title>
        <authorList>
            <person name="Gilroy R."/>
            <person name="Ravi A."/>
            <person name="Getino M."/>
            <person name="Pursley I."/>
            <person name="Horton D.L."/>
            <person name="Alikhan N.F."/>
            <person name="Baker D."/>
            <person name="Gharbi K."/>
            <person name="Hall N."/>
            <person name="Watson M."/>
            <person name="Adriaenssens E.M."/>
            <person name="Foster-Nyarko E."/>
            <person name="Jarju S."/>
            <person name="Secka A."/>
            <person name="Antonio M."/>
            <person name="Oren A."/>
            <person name="Chaudhuri R.R."/>
            <person name="La Ragione R."/>
            <person name="Hildebrand F."/>
            <person name="Pallen M.J."/>
        </authorList>
    </citation>
    <scope>NUCLEOTIDE SEQUENCE</scope>
    <source>
        <strain evidence="12">23406</strain>
    </source>
</reference>
<evidence type="ECO:0000256" key="2">
    <source>
        <dbReference type="ARBA" id="ARBA00022598"/>
    </source>
</evidence>
<dbReference type="GO" id="GO:0004819">
    <property type="term" value="F:glutamine-tRNA ligase activity"/>
    <property type="evidence" value="ECO:0007669"/>
    <property type="project" value="UniProtKB-UniRule"/>
</dbReference>
<feature type="domain" description="tRNA synthetases class I (E and Q) anti-codon binding" evidence="11">
    <location>
        <begin position="461"/>
        <end position="531"/>
    </location>
</feature>
<keyword evidence="5 8" id="KW-0648">Protein biosynthesis</keyword>
<accession>A0A9D1SY65</accession>
<dbReference type="Gene3D" id="3.40.50.620">
    <property type="entry name" value="HUPs"/>
    <property type="match status" value="1"/>
</dbReference>
<dbReference type="NCBIfam" id="TIGR00440">
    <property type="entry name" value="glnS"/>
    <property type="match status" value="1"/>
</dbReference>
<keyword evidence="3 8" id="KW-0547">Nucleotide-binding</keyword>
<keyword evidence="1" id="KW-0963">Cytoplasm</keyword>
<gene>
    <name evidence="12" type="ORF">IAB14_07425</name>
</gene>
<dbReference type="InterPro" id="IPR014729">
    <property type="entry name" value="Rossmann-like_a/b/a_fold"/>
</dbReference>
<dbReference type="NCBIfam" id="NF011291">
    <property type="entry name" value="PRK14703.1"/>
    <property type="match status" value="1"/>
</dbReference>
<evidence type="ECO:0000256" key="1">
    <source>
        <dbReference type="ARBA" id="ARBA00022490"/>
    </source>
</evidence>
<dbReference type="SUPFAM" id="SSF52374">
    <property type="entry name" value="Nucleotidylyl transferase"/>
    <property type="match status" value="1"/>
</dbReference>
<dbReference type="AlphaFoldDB" id="A0A9D1SY65"/>
<protein>
    <recommendedName>
        <fullName evidence="7">Glutamine--tRNA ligase</fullName>
        <ecNumber evidence="7">6.1.1.18</ecNumber>
    </recommendedName>
</protein>